<dbReference type="CDD" id="cd18799">
    <property type="entry name" value="SF2_C_EcoAI-like"/>
    <property type="match status" value="1"/>
</dbReference>
<feature type="compositionally biased region" description="Low complexity" evidence="2">
    <location>
        <begin position="55"/>
        <end position="64"/>
    </location>
</feature>
<keyword evidence="6" id="KW-1185">Reference proteome</keyword>
<evidence type="ECO:0000256" key="1">
    <source>
        <dbReference type="ARBA" id="ARBA00022806"/>
    </source>
</evidence>
<keyword evidence="1" id="KW-0547">Nucleotide-binding</keyword>
<evidence type="ECO:0000313" key="5">
    <source>
        <dbReference type="EMBL" id="TNY17643.1"/>
    </source>
</evidence>
<reference evidence="5 6" key="1">
    <citation type="submission" date="2019-03" db="EMBL/GenBank/DDBJ databases">
        <title>Rhodosporidium diobovatum UCD-FST 08-225 genome sequencing, assembly, and annotation.</title>
        <authorList>
            <person name="Fakankun I.U."/>
            <person name="Fristensky B."/>
            <person name="Levin D.B."/>
        </authorList>
    </citation>
    <scope>NUCLEOTIDE SEQUENCE [LARGE SCALE GENOMIC DNA]</scope>
    <source>
        <strain evidence="5 6">UCD-FST 08-225</strain>
    </source>
</reference>
<evidence type="ECO:0000259" key="3">
    <source>
        <dbReference type="PROSITE" id="PS51192"/>
    </source>
</evidence>
<dbReference type="PROSITE" id="PS51194">
    <property type="entry name" value="HELICASE_CTER"/>
    <property type="match status" value="1"/>
</dbReference>
<keyword evidence="1" id="KW-0347">Helicase</keyword>
<dbReference type="Pfam" id="PF00271">
    <property type="entry name" value="Helicase_C"/>
    <property type="match status" value="1"/>
</dbReference>
<proteinExistence type="predicted"/>
<dbReference type="GO" id="GO:0070125">
    <property type="term" value="P:mitochondrial translational elongation"/>
    <property type="evidence" value="ECO:0007669"/>
    <property type="project" value="TreeGrafter"/>
</dbReference>
<dbReference type="GO" id="GO:0036121">
    <property type="term" value="F:double-stranded DNA helicase activity"/>
    <property type="evidence" value="ECO:0007669"/>
    <property type="project" value="TreeGrafter"/>
</dbReference>
<dbReference type="STRING" id="5288.A0A5C5FLA4"/>
<evidence type="ECO:0000313" key="6">
    <source>
        <dbReference type="Proteomes" id="UP000311382"/>
    </source>
</evidence>
<evidence type="ECO:0000256" key="2">
    <source>
        <dbReference type="SAM" id="MobiDB-lite"/>
    </source>
</evidence>
<dbReference type="SUPFAM" id="SSF52540">
    <property type="entry name" value="P-loop containing nucleoside triphosphate hydrolases"/>
    <property type="match status" value="1"/>
</dbReference>
<dbReference type="GO" id="GO:0032042">
    <property type="term" value="P:mitochondrial DNA metabolic process"/>
    <property type="evidence" value="ECO:0007669"/>
    <property type="project" value="TreeGrafter"/>
</dbReference>
<dbReference type="PANTHER" id="PTHR47396:SF1">
    <property type="entry name" value="ATP-DEPENDENT HELICASE IRC3-RELATED"/>
    <property type="match status" value="1"/>
</dbReference>
<feature type="domain" description="Helicase C-terminal" evidence="4">
    <location>
        <begin position="365"/>
        <end position="527"/>
    </location>
</feature>
<dbReference type="InterPro" id="IPR006935">
    <property type="entry name" value="Helicase/UvrB_N"/>
</dbReference>
<dbReference type="AlphaFoldDB" id="A0A5C5FLA4"/>
<dbReference type="InterPro" id="IPR014001">
    <property type="entry name" value="Helicase_ATP-bd"/>
</dbReference>
<dbReference type="Pfam" id="PF04851">
    <property type="entry name" value="ResIII"/>
    <property type="match status" value="1"/>
</dbReference>
<comment type="caution">
    <text evidence="5">The sequence shown here is derived from an EMBL/GenBank/DDBJ whole genome shotgun (WGS) entry which is preliminary data.</text>
</comment>
<dbReference type="Proteomes" id="UP000311382">
    <property type="component" value="Unassembled WGS sequence"/>
</dbReference>
<organism evidence="5 6">
    <name type="scientific">Rhodotorula diobovata</name>
    <dbReference type="NCBI Taxonomy" id="5288"/>
    <lineage>
        <taxon>Eukaryota</taxon>
        <taxon>Fungi</taxon>
        <taxon>Dikarya</taxon>
        <taxon>Basidiomycota</taxon>
        <taxon>Pucciniomycotina</taxon>
        <taxon>Microbotryomycetes</taxon>
        <taxon>Sporidiobolales</taxon>
        <taxon>Sporidiobolaceae</taxon>
        <taxon>Rhodotorula</taxon>
    </lineage>
</organism>
<dbReference type="InterPro" id="IPR001650">
    <property type="entry name" value="Helicase_C-like"/>
</dbReference>
<dbReference type="GO" id="GO:0005524">
    <property type="term" value="F:ATP binding"/>
    <property type="evidence" value="ECO:0007669"/>
    <property type="project" value="InterPro"/>
</dbReference>
<evidence type="ECO:0000259" key="4">
    <source>
        <dbReference type="PROSITE" id="PS51194"/>
    </source>
</evidence>
<protein>
    <submittedName>
        <fullName evidence="5">P-loop containing nucleoside triphosphate hydrolase protein</fullName>
    </submittedName>
</protein>
<dbReference type="PROSITE" id="PS51192">
    <property type="entry name" value="HELICASE_ATP_BIND_1"/>
    <property type="match status" value="1"/>
</dbReference>
<dbReference type="OrthoDB" id="270584at2759"/>
<dbReference type="SMART" id="SM00490">
    <property type="entry name" value="HELICc"/>
    <property type="match status" value="1"/>
</dbReference>
<dbReference type="SMART" id="SM00487">
    <property type="entry name" value="DEXDc"/>
    <property type="match status" value="1"/>
</dbReference>
<keyword evidence="1" id="KW-0067">ATP-binding</keyword>
<dbReference type="InterPro" id="IPR050742">
    <property type="entry name" value="Helicase_Restrict-Modif_Enz"/>
</dbReference>
<feature type="domain" description="Helicase ATP-binding" evidence="3">
    <location>
        <begin position="115"/>
        <end position="307"/>
    </location>
</feature>
<feature type="region of interest" description="Disordered" evidence="2">
    <location>
        <begin position="51"/>
        <end position="96"/>
    </location>
</feature>
<accession>A0A5C5FLA4</accession>
<dbReference type="PANTHER" id="PTHR47396">
    <property type="entry name" value="TYPE I RESTRICTION ENZYME ECOKI R PROTEIN"/>
    <property type="match status" value="1"/>
</dbReference>
<name>A0A5C5FLA4_9BASI</name>
<dbReference type="GO" id="GO:0061749">
    <property type="term" value="F:forked DNA-dependent helicase activity"/>
    <property type="evidence" value="ECO:0007669"/>
    <property type="project" value="TreeGrafter"/>
</dbReference>
<dbReference type="GO" id="GO:0000403">
    <property type="term" value="F:Y-form DNA binding"/>
    <property type="evidence" value="ECO:0007669"/>
    <property type="project" value="TreeGrafter"/>
</dbReference>
<dbReference type="InterPro" id="IPR027417">
    <property type="entry name" value="P-loop_NTPase"/>
</dbReference>
<dbReference type="EMBL" id="SOZI01000186">
    <property type="protein sequence ID" value="TNY17643.1"/>
    <property type="molecule type" value="Genomic_DNA"/>
</dbReference>
<sequence>MLPNAPSAARCALRRPAASPSVSSWIRRSTPLRSLAPHTIASRVGAIASPASPVPLRRPASTAARPRRNVDSPLSRPPPAHPVLSADHASHKPLKRTDIKLRPYQVDCIRAVLDELERGEFSRLGVSAPTGSGKTAIFTSLISHLPALVHPVTGEVATRVLIIVNSIQLASQTAQAVTRAYPDLIVEVEQGRSLASGTADVTVCTYQTLARSSFSRLEKFLPEHYKAVIVDEAHHAAAPSYLEILARFDSHADPDALPDSDLPTPAPLLANVDSLGRMRVPLLAFTATWGRADGLALGKVFEKIVWHGEWLSMIKGRWLSQLEFTTVHLGTAVDMAKIDVSSATGEFNTASLARALDKREVNELAVDAWFENARERRSTLVFAVSVAHVVSLTNAFRERGVDARFVYEGTKQKDRDELYRAFKAGEFAVLVNCGILTEGADFPAIDCVLLARPTRSQNLFLQMLGRGLRLSPDTGKRNCLVIDLIGTSSDLGVVCTPTLFGIDPATVIEGRSTQQLEDVASQQAAARTPDPEPAPPPISALSHRHSISYKHYTAFDLVSQLDAAGQEEHVPVSRLSRLAWVGCGEVWVLELMGRGYVKVLRDGSEFTSLLYLRLPAFLSSNSSRGPRYATPVPLAAHESFTLLLRATDAAVLNHPELAEISHSLTRFAPWRRAPASESQRNYILKKLLNTEEQAMGVNSIEGVWLGQPWKARVPIDDKVTKGQASDVVSRLTHGGLGWWKKQRGTLVREEKRQVREGERLEKRLEKARIAREARAKKAGAQVPDGAT</sequence>
<dbReference type="GO" id="GO:0005759">
    <property type="term" value="C:mitochondrial matrix"/>
    <property type="evidence" value="ECO:0007669"/>
    <property type="project" value="TreeGrafter"/>
</dbReference>
<dbReference type="GO" id="GO:0016787">
    <property type="term" value="F:hydrolase activity"/>
    <property type="evidence" value="ECO:0007669"/>
    <property type="project" value="UniProtKB-KW"/>
</dbReference>
<gene>
    <name evidence="5" type="ORF">DMC30DRAFT_356815</name>
</gene>
<dbReference type="Gene3D" id="3.40.50.300">
    <property type="entry name" value="P-loop containing nucleotide triphosphate hydrolases"/>
    <property type="match status" value="2"/>
</dbReference>
<keyword evidence="5" id="KW-0378">Hydrolase</keyword>